<keyword evidence="1" id="KW-1133">Transmembrane helix</keyword>
<feature type="transmembrane region" description="Helical" evidence="1">
    <location>
        <begin position="48"/>
        <end position="66"/>
    </location>
</feature>
<feature type="transmembrane region" description="Helical" evidence="1">
    <location>
        <begin position="7"/>
        <end position="28"/>
    </location>
</feature>
<feature type="transmembrane region" description="Helical" evidence="1">
    <location>
        <begin position="78"/>
        <end position="101"/>
    </location>
</feature>
<evidence type="ECO:0000313" key="3">
    <source>
        <dbReference type="Proteomes" id="UP000824116"/>
    </source>
</evidence>
<dbReference type="Proteomes" id="UP000824116">
    <property type="component" value="Unassembled WGS sequence"/>
</dbReference>
<proteinExistence type="predicted"/>
<feature type="transmembrane region" description="Helical" evidence="1">
    <location>
        <begin position="107"/>
        <end position="131"/>
    </location>
</feature>
<name>A0A9D2K0F6_9FIRM</name>
<protein>
    <submittedName>
        <fullName evidence="2">DUF5391 domain-containing protein</fullName>
    </submittedName>
</protein>
<comment type="caution">
    <text evidence="2">The sequence shown here is derived from an EMBL/GenBank/DDBJ whole genome shotgun (WGS) entry which is preliminary data.</text>
</comment>
<keyword evidence="1" id="KW-0472">Membrane</keyword>
<accession>A0A9D2K0F6</accession>
<keyword evidence="1" id="KW-0812">Transmembrane</keyword>
<sequence length="140" mass="15433">MNEKRNVILWTCLAAGLFCMELILVSLTPLAKIGNGTRFGSSGMFYNLYLGGGSYLIPLALYCLNIRAMKYVIGCVNGLWLICHPAIALICFGALSLTSWIEMSYHFLDVASLLTAGVFSLCSFVVGILWYPMCRKKKTA</sequence>
<organism evidence="2 3">
    <name type="scientific">Candidatus Mediterraneibacter stercoravium</name>
    <dbReference type="NCBI Taxonomy" id="2838685"/>
    <lineage>
        <taxon>Bacteria</taxon>
        <taxon>Bacillati</taxon>
        <taxon>Bacillota</taxon>
        <taxon>Clostridia</taxon>
        <taxon>Lachnospirales</taxon>
        <taxon>Lachnospiraceae</taxon>
        <taxon>Mediterraneibacter</taxon>
    </lineage>
</organism>
<dbReference type="AlphaFoldDB" id="A0A9D2K0F6"/>
<dbReference type="InterPro" id="IPR020204">
    <property type="entry name" value="Uncharacterised_YxaJ"/>
</dbReference>
<evidence type="ECO:0000313" key="2">
    <source>
        <dbReference type="EMBL" id="HIZ74435.1"/>
    </source>
</evidence>
<dbReference type="Pfam" id="PF17369">
    <property type="entry name" value="DUF5391"/>
    <property type="match status" value="1"/>
</dbReference>
<gene>
    <name evidence="2" type="ORF">H9723_04225</name>
</gene>
<evidence type="ECO:0000256" key="1">
    <source>
        <dbReference type="SAM" id="Phobius"/>
    </source>
</evidence>
<dbReference type="EMBL" id="DXAY01000101">
    <property type="protein sequence ID" value="HIZ74435.1"/>
    <property type="molecule type" value="Genomic_DNA"/>
</dbReference>
<reference evidence="2" key="1">
    <citation type="journal article" date="2021" name="PeerJ">
        <title>Extensive microbial diversity within the chicken gut microbiome revealed by metagenomics and culture.</title>
        <authorList>
            <person name="Gilroy R."/>
            <person name="Ravi A."/>
            <person name="Getino M."/>
            <person name="Pursley I."/>
            <person name="Horton D.L."/>
            <person name="Alikhan N.F."/>
            <person name="Baker D."/>
            <person name="Gharbi K."/>
            <person name="Hall N."/>
            <person name="Watson M."/>
            <person name="Adriaenssens E.M."/>
            <person name="Foster-Nyarko E."/>
            <person name="Jarju S."/>
            <person name="Secka A."/>
            <person name="Antonio M."/>
            <person name="Oren A."/>
            <person name="Chaudhuri R.R."/>
            <person name="La Ragione R."/>
            <person name="Hildebrand F."/>
            <person name="Pallen M.J."/>
        </authorList>
    </citation>
    <scope>NUCLEOTIDE SEQUENCE</scope>
    <source>
        <strain evidence="2">CHK196-3914</strain>
    </source>
</reference>
<reference evidence="2" key="2">
    <citation type="submission" date="2021-04" db="EMBL/GenBank/DDBJ databases">
        <authorList>
            <person name="Gilroy R."/>
        </authorList>
    </citation>
    <scope>NUCLEOTIDE SEQUENCE</scope>
    <source>
        <strain evidence="2">CHK196-3914</strain>
    </source>
</reference>